<dbReference type="RefSeq" id="WP_169095894.1">
    <property type="nucleotide sequence ID" value="NZ_JABBVZ010000003.1"/>
</dbReference>
<comment type="caution">
    <text evidence="9">The sequence shown here is derived from an EMBL/GenBank/DDBJ whole genome shotgun (WGS) entry which is preliminary data.</text>
</comment>
<protein>
    <recommendedName>
        <fullName evidence="5 6">Ribosome hibernation promoting factor</fullName>
        <shortName evidence="6">HPF</shortName>
    </recommendedName>
</protein>
<dbReference type="InterPro" id="IPR036567">
    <property type="entry name" value="RHF-like"/>
</dbReference>
<name>A0A7Y0L0F8_9FIRM</name>
<dbReference type="NCBIfam" id="TIGR00741">
    <property type="entry name" value="yfiA"/>
    <property type="match status" value="1"/>
</dbReference>
<proteinExistence type="inferred from homology"/>
<keyword evidence="1 6" id="KW-0963">Cytoplasm</keyword>
<evidence type="ECO:0000313" key="9">
    <source>
        <dbReference type="EMBL" id="NMP20993.1"/>
    </source>
</evidence>
<dbReference type="Gene3D" id="3.30.505.50">
    <property type="entry name" value="Sigma 54 modulation/S30EA ribosomal protein, C-terminal domain"/>
    <property type="match status" value="1"/>
</dbReference>
<dbReference type="SUPFAM" id="SSF69754">
    <property type="entry name" value="Ribosome binding protein Y (YfiA homologue)"/>
    <property type="match status" value="1"/>
</dbReference>
<dbReference type="PANTHER" id="PTHR33231:SF1">
    <property type="entry name" value="30S RIBOSOMAL PROTEIN"/>
    <property type="match status" value="1"/>
</dbReference>
<dbReference type="AlphaFoldDB" id="A0A7Y0L0F8"/>
<comment type="subunit">
    <text evidence="6">Interacts with 100S ribosomes.</text>
</comment>
<dbReference type="Proteomes" id="UP000533476">
    <property type="component" value="Unassembled WGS sequence"/>
</dbReference>
<evidence type="ECO:0000313" key="10">
    <source>
        <dbReference type="Proteomes" id="UP000533476"/>
    </source>
</evidence>
<evidence type="ECO:0000256" key="5">
    <source>
        <dbReference type="ARBA" id="ARBA00041148"/>
    </source>
</evidence>
<feature type="region of interest" description="Disordered" evidence="7">
    <location>
        <begin position="90"/>
        <end position="113"/>
    </location>
</feature>
<gene>
    <name evidence="9" type="primary">raiA</name>
    <name evidence="6" type="synonym">hpf</name>
    <name evidence="9" type="ORF">HIJ39_01305</name>
</gene>
<evidence type="ECO:0000256" key="2">
    <source>
        <dbReference type="ARBA" id="ARBA00022845"/>
    </source>
</evidence>
<comment type="subcellular location">
    <subcellularLocation>
        <location evidence="6">Cytoplasm</location>
    </subcellularLocation>
</comment>
<evidence type="ECO:0000256" key="6">
    <source>
        <dbReference type="HAMAP-Rule" id="MF_00839"/>
    </source>
</evidence>
<comment type="similarity">
    <text evidence="3">Belongs to the HPF/YfiA ribosome-associated protein family. Short HPF subfamily.</text>
</comment>
<dbReference type="GO" id="GO:0043024">
    <property type="term" value="F:ribosomal small subunit binding"/>
    <property type="evidence" value="ECO:0007669"/>
    <property type="project" value="TreeGrafter"/>
</dbReference>
<accession>A0A7Y0L0F8</accession>
<dbReference type="EMBL" id="JABBVZ010000003">
    <property type="protein sequence ID" value="NMP20993.1"/>
    <property type="molecule type" value="Genomic_DNA"/>
</dbReference>
<dbReference type="InterPro" id="IPR003489">
    <property type="entry name" value="RHF/RaiA"/>
</dbReference>
<comment type="similarity">
    <text evidence="6">Belongs to the HPF/YfiA ribosome-associated protein family. Long HPF subfamily.</text>
</comment>
<feature type="compositionally biased region" description="Basic and acidic residues" evidence="7">
    <location>
        <begin position="101"/>
        <end position="113"/>
    </location>
</feature>
<sequence>MDVIVRGKNVEVTEALKDHVTRKLSKMEKFFDHHRSITAHAMLSVEKESQIIEVTIPMDGLLLRGEEETPDMYASVDRVVDKLERQLTKYKARTKPRHSTGAREGDGDRVDTELVRRKTFPRKPMTVDEALMQMDLLGHDFFAFTNAETDTINVVYRRQDGHYGLLEPR</sequence>
<reference evidence="9 10" key="1">
    <citation type="submission" date="2020-04" db="EMBL/GenBank/DDBJ databases">
        <authorList>
            <person name="Zhang R."/>
            <person name="Schippers A."/>
        </authorList>
    </citation>
    <scope>NUCLEOTIDE SEQUENCE [LARGE SCALE GENOMIC DNA]</scope>
    <source>
        <strain evidence="9 10">DSM 109850</strain>
    </source>
</reference>
<dbReference type="Gene3D" id="3.30.160.100">
    <property type="entry name" value="Ribosome hibernation promotion factor-like"/>
    <property type="match status" value="1"/>
</dbReference>
<dbReference type="Pfam" id="PF16321">
    <property type="entry name" value="Ribosom_S30AE_C"/>
    <property type="match status" value="1"/>
</dbReference>
<comment type="function">
    <text evidence="6">Required for dimerization of active 70S ribosomes into 100S ribosomes in stationary phase; 100S ribosomes are translationally inactive and sometimes present during exponential growth.</text>
</comment>
<comment type="subunit">
    <text evidence="4">Associates exclusively with 100S ribosomes, which are dimers of 70S ribosomes.</text>
</comment>
<organism evidence="9 10">
    <name type="scientific">Sulfobacillus harzensis</name>
    <dbReference type="NCBI Taxonomy" id="2729629"/>
    <lineage>
        <taxon>Bacteria</taxon>
        <taxon>Bacillati</taxon>
        <taxon>Bacillota</taxon>
        <taxon>Clostridia</taxon>
        <taxon>Eubacteriales</taxon>
        <taxon>Clostridiales Family XVII. Incertae Sedis</taxon>
        <taxon>Sulfobacillus</taxon>
    </lineage>
</organism>
<evidence type="ECO:0000259" key="8">
    <source>
        <dbReference type="Pfam" id="PF16321"/>
    </source>
</evidence>
<evidence type="ECO:0000256" key="3">
    <source>
        <dbReference type="ARBA" id="ARBA00038434"/>
    </source>
</evidence>
<dbReference type="InterPro" id="IPR034694">
    <property type="entry name" value="HPF_long/plastid"/>
</dbReference>
<evidence type="ECO:0000256" key="7">
    <source>
        <dbReference type="SAM" id="MobiDB-lite"/>
    </source>
</evidence>
<evidence type="ECO:0000256" key="1">
    <source>
        <dbReference type="ARBA" id="ARBA00022490"/>
    </source>
</evidence>
<dbReference type="GO" id="GO:0045900">
    <property type="term" value="P:negative regulation of translational elongation"/>
    <property type="evidence" value="ECO:0007669"/>
    <property type="project" value="TreeGrafter"/>
</dbReference>
<dbReference type="CDD" id="cd00552">
    <property type="entry name" value="RaiA"/>
    <property type="match status" value="1"/>
</dbReference>
<dbReference type="FunFam" id="3.30.505.50:FF:000001">
    <property type="entry name" value="Ribosome hibernation promoting factor"/>
    <property type="match status" value="1"/>
</dbReference>
<dbReference type="InterPro" id="IPR038416">
    <property type="entry name" value="Ribosom_S30AE_C_sf"/>
</dbReference>
<dbReference type="GO" id="GO:0022627">
    <property type="term" value="C:cytosolic small ribosomal subunit"/>
    <property type="evidence" value="ECO:0007669"/>
    <property type="project" value="TreeGrafter"/>
</dbReference>
<dbReference type="HAMAP" id="MF_00839">
    <property type="entry name" value="HPF"/>
    <property type="match status" value="1"/>
</dbReference>
<feature type="domain" description="Sigma 54 modulation/S30EA ribosomal protein C-terminal" evidence="8">
    <location>
        <begin position="112"/>
        <end position="165"/>
    </location>
</feature>
<dbReference type="Pfam" id="PF02482">
    <property type="entry name" value="Ribosomal_S30AE"/>
    <property type="match status" value="1"/>
</dbReference>
<keyword evidence="10" id="KW-1185">Reference proteome</keyword>
<dbReference type="FunFam" id="3.30.160.100:FF:000001">
    <property type="entry name" value="Ribosome hibernation promoting factor"/>
    <property type="match status" value="1"/>
</dbReference>
<evidence type="ECO:0000256" key="4">
    <source>
        <dbReference type="ARBA" id="ARBA00038695"/>
    </source>
</evidence>
<keyword evidence="2 6" id="KW-0810">Translation regulation</keyword>
<dbReference type="InterPro" id="IPR032528">
    <property type="entry name" value="Ribosom_S30AE_C"/>
</dbReference>
<dbReference type="PANTHER" id="PTHR33231">
    <property type="entry name" value="30S RIBOSOMAL PROTEIN"/>
    <property type="match status" value="1"/>
</dbReference>
<dbReference type="InterPro" id="IPR050574">
    <property type="entry name" value="HPF/YfiA_ribosome-assoc"/>
</dbReference>
<feature type="compositionally biased region" description="Basic residues" evidence="7">
    <location>
        <begin position="90"/>
        <end position="100"/>
    </location>
</feature>